<sequence>QLFGIKILKSFSEGEKIKPNQEVFLLEGNSHS</sequence>
<organism evidence="1">
    <name type="scientific">marine sediment metagenome</name>
    <dbReference type="NCBI Taxonomy" id="412755"/>
    <lineage>
        <taxon>unclassified sequences</taxon>
        <taxon>metagenomes</taxon>
        <taxon>ecological metagenomes</taxon>
    </lineage>
</organism>
<gene>
    <name evidence="1" type="ORF">S12H4_63658</name>
</gene>
<evidence type="ECO:0000313" key="1">
    <source>
        <dbReference type="EMBL" id="GAJ20331.1"/>
    </source>
</evidence>
<proteinExistence type="predicted"/>
<accession>X1VSU0</accession>
<feature type="non-terminal residue" evidence="1">
    <location>
        <position position="1"/>
    </location>
</feature>
<dbReference type="AlphaFoldDB" id="X1VSU0"/>
<feature type="non-terminal residue" evidence="1">
    <location>
        <position position="32"/>
    </location>
</feature>
<comment type="caution">
    <text evidence="1">The sequence shown here is derived from an EMBL/GenBank/DDBJ whole genome shotgun (WGS) entry which is preliminary data.</text>
</comment>
<dbReference type="EMBL" id="BARW01043497">
    <property type="protein sequence ID" value="GAJ20331.1"/>
    <property type="molecule type" value="Genomic_DNA"/>
</dbReference>
<protein>
    <submittedName>
        <fullName evidence="1">Uncharacterized protein</fullName>
    </submittedName>
</protein>
<name>X1VSU0_9ZZZZ</name>
<reference evidence="1" key="1">
    <citation type="journal article" date="2014" name="Front. Microbiol.">
        <title>High frequency of phylogenetically diverse reductive dehalogenase-homologous genes in deep subseafloor sedimentary metagenomes.</title>
        <authorList>
            <person name="Kawai M."/>
            <person name="Futagami T."/>
            <person name="Toyoda A."/>
            <person name="Takaki Y."/>
            <person name="Nishi S."/>
            <person name="Hori S."/>
            <person name="Arai W."/>
            <person name="Tsubouchi T."/>
            <person name="Morono Y."/>
            <person name="Uchiyama I."/>
            <person name="Ito T."/>
            <person name="Fujiyama A."/>
            <person name="Inagaki F."/>
            <person name="Takami H."/>
        </authorList>
    </citation>
    <scope>NUCLEOTIDE SEQUENCE</scope>
    <source>
        <strain evidence="1">Expedition CK06-06</strain>
    </source>
</reference>